<dbReference type="InterPro" id="IPR011417">
    <property type="entry name" value="ANTH_dom"/>
</dbReference>
<dbReference type="Pfam" id="PF07651">
    <property type="entry name" value="ANTH"/>
    <property type="match status" value="1"/>
</dbReference>
<feature type="domain" description="ENTH" evidence="4">
    <location>
        <begin position="81"/>
        <end position="214"/>
    </location>
</feature>
<dbReference type="SUPFAM" id="SSF89009">
    <property type="entry name" value="GAT-like domain"/>
    <property type="match status" value="1"/>
</dbReference>
<evidence type="ECO:0000313" key="5">
    <source>
        <dbReference type="EMBL" id="POY75591.1"/>
    </source>
</evidence>
<feature type="compositionally biased region" description="Low complexity" evidence="3">
    <location>
        <begin position="604"/>
        <end position="630"/>
    </location>
</feature>
<evidence type="ECO:0000313" key="6">
    <source>
        <dbReference type="Proteomes" id="UP000237144"/>
    </source>
</evidence>
<feature type="compositionally biased region" description="Basic and acidic residues" evidence="3">
    <location>
        <begin position="354"/>
        <end position="381"/>
    </location>
</feature>
<dbReference type="GO" id="GO:0000149">
    <property type="term" value="F:SNARE binding"/>
    <property type="evidence" value="ECO:0007669"/>
    <property type="project" value="TreeGrafter"/>
</dbReference>
<dbReference type="PANTHER" id="PTHR22951:SF5">
    <property type="entry name" value="PHOSPHATIDYLINOSITOL-BINDING CLATHRIN ASSEMBLY PROTEIN LAP"/>
    <property type="match status" value="1"/>
</dbReference>
<keyword evidence="6" id="KW-1185">Reference proteome</keyword>
<comment type="subcellular location">
    <subcellularLocation>
        <location evidence="1">Cytoplasm</location>
    </subcellularLocation>
</comment>
<feature type="region of interest" description="Disordered" evidence="3">
    <location>
        <begin position="523"/>
        <end position="653"/>
    </location>
</feature>
<feature type="region of interest" description="Disordered" evidence="3">
    <location>
        <begin position="354"/>
        <end position="392"/>
    </location>
</feature>
<dbReference type="GO" id="GO:0032050">
    <property type="term" value="F:clathrin heavy chain binding"/>
    <property type="evidence" value="ECO:0007669"/>
    <property type="project" value="TreeGrafter"/>
</dbReference>
<dbReference type="Proteomes" id="UP000237144">
    <property type="component" value="Unassembled WGS sequence"/>
</dbReference>
<gene>
    <name evidence="5" type="ORF">BMF94_1213</name>
</gene>
<reference evidence="5 6" key="1">
    <citation type="journal article" date="2018" name="Front. Microbiol.">
        <title>Prospects for Fungal Bioremediation of Acidic Radioactive Waste Sites: Characterization and Genome Sequence of Rhodotorula taiwanensis MD1149.</title>
        <authorList>
            <person name="Tkavc R."/>
            <person name="Matrosova V.Y."/>
            <person name="Grichenko O.E."/>
            <person name="Gostincar C."/>
            <person name="Volpe R.P."/>
            <person name="Klimenkova P."/>
            <person name="Gaidamakova E.K."/>
            <person name="Zhou C.E."/>
            <person name="Stewart B.J."/>
            <person name="Lyman M.G."/>
            <person name="Malfatti S.A."/>
            <person name="Rubinfeld B."/>
            <person name="Courtot M."/>
            <person name="Singh J."/>
            <person name="Dalgard C.L."/>
            <person name="Hamilton T."/>
            <person name="Frey K.G."/>
            <person name="Gunde-Cimerman N."/>
            <person name="Dugan L."/>
            <person name="Daly M.J."/>
        </authorList>
    </citation>
    <scope>NUCLEOTIDE SEQUENCE [LARGE SCALE GENOMIC DNA]</scope>
    <source>
        <strain evidence="5 6">MD1149</strain>
    </source>
</reference>
<dbReference type="PANTHER" id="PTHR22951">
    <property type="entry name" value="CLATHRIN ASSEMBLY PROTEIN"/>
    <property type="match status" value="1"/>
</dbReference>
<feature type="compositionally biased region" description="Polar residues" evidence="3">
    <location>
        <begin position="569"/>
        <end position="591"/>
    </location>
</feature>
<evidence type="ECO:0000256" key="3">
    <source>
        <dbReference type="SAM" id="MobiDB-lite"/>
    </source>
</evidence>
<evidence type="ECO:0000259" key="4">
    <source>
        <dbReference type="PROSITE" id="PS50942"/>
    </source>
</evidence>
<name>A0A2S5BFQ7_9BASI</name>
<evidence type="ECO:0000256" key="1">
    <source>
        <dbReference type="ARBA" id="ARBA00004496"/>
    </source>
</evidence>
<dbReference type="GO" id="GO:0030136">
    <property type="term" value="C:clathrin-coated vesicle"/>
    <property type="evidence" value="ECO:0007669"/>
    <property type="project" value="InterPro"/>
</dbReference>
<evidence type="ECO:0000256" key="2">
    <source>
        <dbReference type="ARBA" id="ARBA00022490"/>
    </source>
</evidence>
<dbReference type="SMART" id="SM00273">
    <property type="entry name" value="ENTH"/>
    <property type="match status" value="1"/>
</dbReference>
<dbReference type="OrthoDB" id="44015at2759"/>
<dbReference type="GO" id="GO:0072583">
    <property type="term" value="P:clathrin-dependent endocytosis"/>
    <property type="evidence" value="ECO:0007669"/>
    <property type="project" value="InterPro"/>
</dbReference>
<dbReference type="GO" id="GO:0005905">
    <property type="term" value="C:clathrin-coated pit"/>
    <property type="evidence" value="ECO:0007669"/>
    <property type="project" value="TreeGrafter"/>
</dbReference>
<dbReference type="SUPFAM" id="SSF48464">
    <property type="entry name" value="ENTH/VHS domain"/>
    <property type="match status" value="1"/>
</dbReference>
<feature type="compositionally biased region" description="Low complexity" evidence="3">
    <location>
        <begin position="541"/>
        <end position="553"/>
    </location>
</feature>
<proteinExistence type="predicted"/>
<dbReference type="InterPro" id="IPR008942">
    <property type="entry name" value="ENTH_VHS"/>
</dbReference>
<feature type="region of interest" description="Disordered" evidence="3">
    <location>
        <begin position="1"/>
        <end position="25"/>
    </location>
</feature>
<keyword evidence="2" id="KW-0963">Cytoplasm</keyword>
<organism evidence="5 6">
    <name type="scientific">Rhodotorula taiwanensis</name>
    <dbReference type="NCBI Taxonomy" id="741276"/>
    <lineage>
        <taxon>Eukaryota</taxon>
        <taxon>Fungi</taxon>
        <taxon>Dikarya</taxon>
        <taxon>Basidiomycota</taxon>
        <taxon>Pucciniomycotina</taxon>
        <taxon>Microbotryomycetes</taxon>
        <taxon>Sporidiobolales</taxon>
        <taxon>Sporidiobolaceae</taxon>
        <taxon>Rhodotorula</taxon>
    </lineage>
</organism>
<accession>A0A2S5BFQ7</accession>
<dbReference type="AlphaFoldDB" id="A0A2S5BFQ7"/>
<dbReference type="Gene3D" id="1.25.40.90">
    <property type="match status" value="1"/>
</dbReference>
<dbReference type="STRING" id="741276.A0A2S5BFQ7"/>
<dbReference type="InterPro" id="IPR013809">
    <property type="entry name" value="ENTH"/>
</dbReference>
<feature type="compositionally biased region" description="Polar residues" evidence="3">
    <location>
        <begin position="635"/>
        <end position="653"/>
    </location>
</feature>
<comment type="caution">
    <text evidence="5">The sequence shown here is derived from an EMBL/GenBank/DDBJ whole genome shotgun (WGS) entry which is preliminary data.</text>
</comment>
<dbReference type="InterPro" id="IPR014712">
    <property type="entry name" value="ANTH_dom_sf"/>
</dbReference>
<dbReference type="EMBL" id="PJQD01000013">
    <property type="protein sequence ID" value="POY75591.1"/>
    <property type="molecule type" value="Genomic_DNA"/>
</dbReference>
<dbReference type="FunFam" id="1.20.58.150:FF:000004">
    <property type="entry name" value="ENTH domain protein"/>
    <property type="match status" value="1"/>
</dbReference>
<feature type="compositionally biased region" description="Low complexity" evidence="3">
    <location>
        <begin position="382"/>
        <end position="392"/>
    </location>
</feature>
<dbReference type="Gene3D" id="1.20.58.150">
    <property type="entry name" value="ANTH domain"/>
    <property type="match status" value="1"/>
</dbReference>
<sequence>MSMKKAIEGATKPKKAAPKAKVSRETRALCGVAPPPDHRMTFTNETATRATRAPRSFWVVHARAPRESVHSADGEESSPGEIWIRDTNWRIRSKTGTDTLRLVSHAQYIDPIVQATFQQDGQIREIVQCLSARMRDPSQTVVFKSLIVLHTIMRSGQLDAVFSYLSTSSTSLSLSSPEAANVAAYGQYLACRIKSYGNLKRDVVRDKSDRRAANRLKTLTVEQGLLRETREIQRMIAALVEAKFYTEDVDDDVSMTALRLLVKDLLVLFTAVNEGVINVLEHYFEMSHTDATLALKIYKTFCRDTEKVVAYLGTAKRLYNVLNIPIPNLRHAPLSLAKSLEEYLNDPNFEQNRQEYKENKRIADGGRPAFKAERRRLDRRISSSAPSANAPKSFTDFFESIEQQQTSMFSSPQPQQMGAFPGSPYGGFMGAQPTGMPFGGQPGLMPQMTGNPFLQPQMTGFGGMQPQMAGFGMQPQMTGMQANPFRQSTMMTGAMPNPFGLASQPTGMQFSSPMPPPVPMVQPQMTGVPGPFGQSSSPFGLPQQQQQQLAPQATGNPFGAPQRAMSMIMQPTGNPFQARPTSMMPQSTGFLSSPAPAASPAPSQPASQQQQQQQQQSSYSSMPTRSSTMPAIAPLTQQKTGMRNPQLGLQLQA</sequence>
<dbReference type="InterPro" id="IPR045192">
    <property type="entry name" value="AP180-like"/>
</dbReference>
<dbReference type="PROSITE" id="PS50942">
    <property type="entry name" value="ENTH"/>
    <property type="match status" value="1"/>
</dbReference>
<dbReference type="GO" id="GO:0005545">
    <property type="term" value="F:1-phosphatidylinositol binding"/>
    <property type="evidence" value="ECO:0007669"/>
    <property type="project" value="InterPro"/>
</dbReference>
<dbReference type="GO" id="GO:0005546">
    <property type="term" value="F:phosphatidylinositol-4,5-bisphosphate binding"/>
    <property type="evidence" value="ECO:0007669"/>
    <property type="project" value="TreeGrafter"/>
</dbReference>
<dbReference type="GO" id="GO:0048268">
    <property type="term" value="P:clathrin coat assembly"/>
    <property type="evidence" value="ECO:0007669"/>
    <property type="project" value="InterPro"/>
</dbReference>
<protein>
    <recommendedName>
        <fullName evidence="4">ENTH domain-containing protein</fullName>
    </recommendedName>
</protein>
<dbReference type="GO" id="GO:0006900">
    <property type="term" value="P:vesicle budding from membrane"/>
    <property type="evidence" value="ECO:0007669"/>
    <property type="project" value="TreeGrafter"/>
</dbReference>